<dbReference type="RefSeq" id="WP_175542135.1">
    <property type="nucleotide sequence ID" value="NZ_FMZP01000003.1"/>
</dbReference>
<evidence type="ECO:0000313" key="2">
    <source>
        <dbReference type="EMBL" id="SDC37582.1"/>
    </source>
</evidence>
<evidence type="ECO:0000313" key="4">
    <source>
        <dbReference type="Proteomes" id="UP000199320"/>
    </source>
</evidence>
<evidence type="ECO:0000313" key="5">
    <source>
        <dbReference type="Proteomes" id="UP000324021"/>
    </source>
</evidence>
<feature type="region of interest" description="Disordered" evidence="1">
    <location>
        <begin position="1"/>
        <end position="21"/>
    </location>
</feature>
<sequence length="62" mass="7063">MDDSSDTQSTTPPRTRPPLPAENMMVTDTYRREDEVWFVVTSMSTPLVEFHVHEGVIEPIEG</sequence>
<name>A0A1G6L2P4_9EURY</name>
<reference evidence="4 5" key="1">
    <citation type="submission" date="2016-10" db="EMBL/GenBank/DDBJ databases">
        <authorList>
            <person name="Varghese N."/>
            <person name="Submissions S."/>
        </authorList>
    </citation>
    <scope>NUCLEOTIDE SEQUENCE [LARGE SCALE GENOMIC DNA]</scope>
    <source>
        <strain evidence="2 5">CDM_1</strain>
        <strain evidence="4">CDM_6</strain>
    </source>
</reference>
<dbReference type="OrthoDB" id="259406at2157"/>
<evidence type="ECO:0000256" key="1">
    <source>
        <dbReference type="SAM" id="MobiDB-lite"/>
    </source>
</evidence>
<dbReference type="AlphaFoldDB" id="A0A1G6L2P4"/>
<protein>
    <submittedName>
        <fullName evidence="2">Uncharacterized protein</fullName>
    </submittedName>
</protein>
<dbReference type="Proteomes" id="UP000324021">
    <property type="component" value="Unassembled WGS sequence"/>
</dbReference>
<dbReference type="EMBL" id="FOIC01000003">
    <property type="protein sequence ID" value="SET03000.1"/>
    <property type="molecule type" value="Genomic_DNA"/>
</dbReference>
<dbReference type="Proteomes" id="UP000199320">
    <property type="component" value="Unassembled WGS sequence"/>
</dbReference>
<evidence type="ECO:0000313" key="3">
    <source>
        <dbReference type="EMBL" id="SET03000.1"/>
    </source>
</evidence>
<keyword evidence="4" id="KW-1185">Reference proteome</keyword>
<gene>
    <name evidence="3" type="ORF">SAMN04488694_103137</name>
    <name evidence="2" type="ORF">SAMN05192552_1003171</name>
</gene>
<feature type="compositionally biased region" description="Low complexity" evidence="1">
    <location>
        <begin position="1"/>
        <end position="13"/>
    </location>
</feature>
<accession>A0A1G6L2P4</accession>
<proteinExistence type="predicted"/>
<dbReference type="STRING" id="392421.SAMN04488694_103137"/>
<reference evidence="3" key="2">
    <citation type="submission" date="2016-10" db="EMBL/GenBank/DDBJ databases">
        <authorList>
            <person name="de Groot N.N."/>
        </authorList>
    </citation>
    <scope>NUCLEOTIDE SEQUENCE [LARGE SCALE GENOMIC DNA]</scope>
    <source>
        <strain evidence="3">CDM_6</strain>
    </source>
</reference>
<organism evidence="2 5">
    <name type="scientific">Natrinema hispanicum</name>
    <dbReference type="NCBI Taxonomy" id="392421"/>
    <lineage>
        <taxon>Archaea</taxon>
        <taxon>Methanobacteriati</taxon>
        <taxon>Methanobacteriota</taxon>
        <taxon>Stenosarchaea group</taxon>
        <taxon>Halobacteria</taxon>
        <taxon>Halobacteriales</taxon>
        <taxon>Natrialbaceae</taxon>
        <taxon>Natrinema</taxon>
    </lineage>
</organism>
<dbReference type="EMBL" id="FMZP01000003">
    <property type="protein sequence ID" value="SDC37582.1"/>
    <property type="molecule type" value="Genomic_DNA"/>
</dbReference>